<feature type="transmembrane region" description="Helical" evidence="1">
    <location>
        <begin position="142"/>
        <end position="167"/>
    </location>
</feature>
<name>A0A0L8BHA1_ENSAD</name>
<proteinExistence type="predicted"/>
<accession>A0A0L8BHA1</accession>
<comment type="caution">
    <text evidence="2">The sequence shown here is derived from an EMBL/GenBank/DDBJ whole genome shotgun (WGS) entry which is preliminary data.</text>
</comment>
<evidence type="ECO:0000313" key="3">
    <source>
        <dbReference type="Proteomes" id="UP000037425"/>
    </source>
</evidence>
<dbReference type="AlphaFoldDB" id="A0A0L8BHA1"/>
<keyword evidence="1" id="KW-0472">Membrane</keyword>
<gene>
    <name evidence="2" type="ORF">AC244_29035</name>
</gene>
<feature type="transmembrane region" description="Helical" evidence="1">
    <location>
        <begin position="60"/>
        <end position="81"/>
    </location>
</feature>
<dbReference type="PATRIC" id="fig|106592.7.peg.4948"/>
<keyword evidence="1" id="KW-0812">Transmembrane</keyword>
<organism evidence="2 3">
    <name type="scientific">Ensifer adhaerens</name>
    <name type="common">Sinorhizobium morelense</name>
    <dbReference type="NCBI Taxonomy" id="106592"/>
    <lineage>
        <taxon>Bacteria</taxon>
        <taxon>Pseudomonadati</taxon>
        <taxon>Pseudomonadota</taxon>
        <taxon>Alphaproteobacteria</taxon>
        <taxon>Hyphomicrobiales</taxon>
        <taxon>Rhizobiaceae</taxon>
        <taxon>Sinorhizobium/Ensifer group</taxon>
        <taxon>Ensifer</taxon>
    </lineage>
</organism>
<evidence type="ECO:0000313" key="2">
    <source>
        <dbReference type="EMBL" id="KOF13949.1"/>
    </source>
</evidence>
<feature type="transmembrane region" description="Helical" evidence="1">
    <location>
        <begin position="102"/>
        <end position="122"/>
    </location>
</feature>
<keyword evidence="1" id="KW-1133">Transmembrane helix</keyword>
<dbReference type="EMBL" id="LGAP01000031">
    <property type="protein sequence ID" value="KOF13949.1"/>
    <property type="molecule type" value="Genomic_DNA"/>
</dbReference>
<reference evidence="3" key="1">
    <citation type="submission" date="2015-07" db="EMBL/GenBank/DDBJ databases">
        <title>Whole genome sequence of an Ensifer adhaerens strain isolated from a cave pool in the Wind Cave National Park.</title>
        <authorList>
            <person name="Eng W.W.H."/>
            <person name="Gan H.M."/>
            <person name="Barton H.A."/>
            <person name="Savka M.A."/>
        </authorList>
    </citation>
    <scope>NUCLEOTIDE SEQUENCE [LARGE SCALE GENOMIC DNA]</scope>
    <source>
        <strain evidence="3">SD006</strain>
    </source>
</reference>
<protein>
    <submittedName>
        <fullName evidence="2">Uncharacterized protein</fullName>
    </submittedName>
</protein>
<evidence type="ECO:0000256" key="1">
    <source>
        <dbReference type="SAM" id="Phobius"/>
    </source>
</evidence>
<feature type="transmembrane region" description="Helical" evidence="1">
    <location>
        <begin position="35"/>
        <end position="54"/>
    </location>
</feature>
<dbReference type="Proteomes" id="UP000037425">
    <property type="component" value="Unassembled WGS sequence"/>
</dbReference>
<sequence>MSTIYPLFSVVPEWSGQMADVKKILNSNIENLQPTWVITAVCLVIVSLFAWLLAEWFYGIFGTTTPYVLTLVPGLIFAWLYGIKSKDQRTIIKSVFDTSWNIWTLIGAAFLFHAAASIKNPFDVENIGNDLSGALHGSNPALLSFVFAWVYPTAVGRVFIPLCDIVLKLREAKKPASEDAATSETLPA</sequence>